<organism evidence="6 7">
    <name type="scientific">Dissostichus mawsoni</name>
    <name type="common">Antarctic cod</name>
    <dbReference type="NCBI Taxonomy" id="36200"/>
    <lineage>
        <taxon>Eukaryota</taxon>
        <taxon>Metazoa</taxon>
        <taxon>Chordata</taxon>
        <taxon>Craniata</taxon>
        <taxon>Vertebrata</taxon>
        <taxon>Euteleostomi</taxon>
        <taxon>Actinopterygii</taxon>
        <taxon>Neopterygii</taxon>
        <taxon>Teleostei</taxon>
        <taxon>Neoteleostei</taxon>
        <taxon>Acanthomorphata</taxon>
        <taxon>Eupercaria</taxon>
        <taxon>Perciformes</taxon>
        <taxon>Notothenioidei</taxon>
        <taxon>Nototheniidae</taxon>
        <taxon>Dissostichus</taxon>
    </lineage>
</organism>
<dbReference type="AlphaFoldDB" id="A0A7J5Z009"/>
<keyword evidence="7" id="KW-1185">Reference proteome</keyword>
<comment type="caution">
    <text evidence="6">The sequence shown here is derived from an EMBL/GenBank/DDBJ whole genome shotgun (WGS) entry which is preliminary data.</text>
</comment>
<keyword evidence="3 5" id="KW-1133">Transmembrane helix</keyword>
<dbReference type="GO" id="GO:0005886">
    <property type="term" value="C:plasma membrane"/>
    <property type="evidence" value="ECO:0007669"/>
    <property type="project" value="TreeGrafter"/>
</dbReference>
<accession>A0A7J5Z009</accession>
<feature type="transmembrane region" description="Helical" evidence="5">
    <location>
        <begin position="29"/>
        <end position="49"/>
    </location>
</feature>
<protein>
    <recommendedName>
        <fullName evidence="8">Lipoma HMGIC fusion partner-like 3 protein</fullName>
    </recommendedName>
</protein>
<evidence type="ECO:0000313" key="7">
    <source>
        <dbReference type="Proteomes" id="UP000518266"/>
    </source>
</evidence>
<evidence type="ECO:0000256" key="4">
    <source>
        <dbReference type="ARBA" id="ARBA00023136"/>
    </source>
</evidence>
<dbReference type="InterPro" id="IPR019372">
    <property type="entry name" value="LHFPL"/>
</dbReference>
<dbReference type="GO" id="GO:0007605">
    <property type="term" value="P:sensory perception of sound"/>
    <property type="evidence" value="ECO:0007669"/>
    <property type="project" value="TreeGrafter"/>
</dbReference>
<gene>
    <name evidence="6" type="ORF">F7725_023061</name>
</gene>
<dbReference type="OrthoDB" id="5873721at2759"/>
<evidence type="ECO:0008006" key="8">
    <source>
        <dbReference type="Google" id="ProtNLM"/>
    </source>
</evidence>
<dbReference type="PANTHER" id="PTHR12489">
    <property type="entry name" value="LIPOMA HMGIC FUSION PARTNER-LIKE PROTEIN"/>
    <property type="match status" value="1"/>
</dbReference>
<evidence type="ECO:0000256" key="1">
    <source>
        <dbReference type="ARBA" id="ARBA00004141"/>
    </source>
</evidence>
<dbReference type="Pfam" id="PF10242">
    <property type="entry name" value="L_HMGIC_fpl"/>
    <property type="match status" value="2"/>
</dbReference>
<dbReference type="Proteomes" id="UP000518266">
    <property type="component" value="Unassembled WGS sequence"/>
</dbReference>
<keyword evidence="4 5" id="KW-0472">Membrane</keyword>
<evidence type="ECO:0000256" key="3">
    <source>
        <dbReference type="ARBA" id="ARBA00022989"/>
    </source>
</evidence>
<dbReference type="PANTHER" id="PTHR12489:SF13">
    <property type="entry name" value="LHFPL TETRASPAN SUBFAMILY MEMBER 3 PROTEIN"/>
    <property type="match status" value="1"/>
</dbReference>
<name>A0A7J5Z009_DISMA</name>
<feature type="transmembrane region" description="Helical" evidence="5">
    <location>
        <begin position="238"/>
        <end position="260"/>
    </location>
</feature>
<reference evidence="6 7" key="1">
    <citation type="submission" date="2020-03" db="EMBL/GenBank/DDBJ databases">
        <title>Dissostichus mawsoni Genome sequencing and assembly.</title>
        <authorList>
            <person name="Park H."/>
        </authorList>
    </citation>
    <scope>NUCLEOTIDE SEQUENCE [LARGE SCALE GENOMIC DNA]</scope>
    <source>
        <strain evidence="6">DM0001</strain>
        <tissue evidence="6">Muscle</tissue>
    </source>
</reference>
<comment type="subcellular location">
    <subcellularLocation>
        <location evidence="1">Membrane</location>
        <topology evidence="1">Multi-pass membrane protein</topology>
    </subcellularLocation>
</comment>
<dbReference type="EMBL" id="JAAKFY010000007">
    <property type="protein sequence ID" value="KAF3855006.1"/>
    <property type="molecule type" value="Genomic_DNA"/>
</dbReference>
<evidence type="ECO:0000313" key="6">
    <source>
        <dbReference type="EMBL" id="KAF3855006.1"/>
    </source>
</evidence>
<keyword evidence="2 5" id="KW-0812">Transmembrane</keyword>
<evidence type="ECO:0000256" key="5">
    <source>
        <dbReference type="SAM" id="Phobius"/>
    </source>
</evidence>
<proteinExistence type="predicted"/>
<feature type="transmembrane region" description="Helical" evidence="5">
    <location>
        <begin position="104"/>
        <end position="126"/>
    </location>
</feature>
<sequence>MIPGSAASMLPSAEAAKLYQTNYVRNSSVIGLLWAIFTILFGIVNVIIFSQPYWVGDGVDTPQAGYFGLFHFCVGDGISRDVVCEGSFTEFAAIPSTAFKAASFFIGMSMMLIVTCIACFSLFFLLGTSTVYKICGWMQALSGKGLSVPTVEVGVQERNLKWEIIVFTRCKEVLCLDMTTSYCYFLCSTKHSITYKILGVCLVLGCIIYPDGWDSDEVRKMCGEQTDKYSLGACSVRWAYILAIMGILDALILSFLAFVLGNRQDGLMSEELLAESKGENILSNPTICDILWISFRKCTLGLCTVLEFKAREAMPNQNLKVPEFPCVCFHEVPVNPQHQLSGERPSSSVEERNSVEPASLPFTSTCQIPSVPYPQSPSILLAVPESSPALRWSPMHFYPNVSTDLTLAQHCIDHGRGRDCYSTEKYTDFPLPT</sequence>
<evidence type="ECO:0000256" key="2">
    <source>
        <dbReference type="ARBA" id="ARBA00022692"/>
    </source>
</evidence>